<evidence type="ECO:0000313" key="5">
    <source>
        <dbReference type="Proteomes" id="UP001648503"/>
    </source>
</evidence>
<organism evidence="4 5">
    <name type="scientific">Batrachochytrium salamandrivorans</name>
    <dbReference type="NCBI Taxonomy" id="1357716"/>
    <lineage>
        <taxon>Eukaryota</taxon>
        <taxon>Fungi</taxon>
        <taxon>Fungi incertae sedis</taxon>
        <taxon>Chytridiomycota</taxon>
        <taxon>Chytridiomycota incertae sedis</taxon>
        <taxon>Chytridiomycetes</taxon>
        <taxon>Rhizophydiales</taxon>
        <taxon>Rhizophydiales incertae sedis</taxon>
        <taxon>Batrachochytrium</taxon>
    </lineage>
</organism>
<dbReference type="PANTHER" id="PTHR15735">
    <property type="entry name" value="FCH AND DOUBLE SH3 DOMAINS PROTEIN"/>
    <property type="match status" value="1"/>
</dbReference>
<dbReference type="InterPro" id="IPR057870">
    <property type="entry name" value="HR1_TOCA"/>
</dbReference>
<evidence type="ECO:0000256" key="1">
    <source>
        <dbReference type="PROSITE-ProRule" id="PRU01077"/>
    </source>
</evidence>
<feature type="domain" description="F-BAR" evidence="3">
    <location>
        <begin position="1"/>
        <end position="303"/>
    </location>
</feature>
<dbReference type="Pfam" id="PF00611">
    <property type="entry name" value="FCH"/>
    <property type="match status" value="1"/>
</dbReference>
<evidence type="ECO:0000313" key="4">
    <source>
        <dbReference type="EMBL" id="KAH6599780.1"/>
    </source>
</evidence>
<dbReference type="PROSITE" id="PS51741">
    <property type="entry name" value="F_BAR"/>
    <property type="match status" value="1"/>
</dbReference>
<accession>A0ABQ8FKT4</accession>
<dbReference type="SMART" id="SM00055">
    <property type="entry name" value="FCH"/>
    <property type="match status" value="1"/>
</dbReference>
<dbReference type="SUPFAM" id="SSF103657">
    <property type="entry name" value="BAR/IMD domain-like"/>
    <property type="match status" value="1"/>
</dbReference>
<evidence type="ECO:0000259" key="3">
    <source>
        <dbReference type="PROSITE" id="PS51741"/>
    </source>
</evidence>
<keyword evidence="1 2" id="KW-0175">Coiled coil</keyword>
<reference evidence="4 5" key="1">
    <citation type="submission" date="2021-02" db="EMBL/GenBank/DDBJ databases">
        <title>Variation within the Batrachochytrium salamandrivorans European outbreak.</title>
        <authorList>
            <person name="Kelly M."/>
            <person name="Pasmans F."/>
            <person name="Shea T.P."/>
            <person name="Munoz J.F."/>
            <person name="Carranza S."/>
            <person name="Cuomo C.A."/>
            <person name="Martel A."/>
        </authorList>
    </citation>
    <scope>NUCLEOTIDE SEQUENCE [LARGE SCALE GENOMIC DNA]</scope>
    <source>
        <strain evidence="4 5">AMFP18/2</strain>
    </source>
</reference>
<sequence length="435" mass="49251">MGPAPELQDIKLADQHLSHDILFMTDVRDYMRERAEMERECSKRLDALARKFEVRRDKLDAKRSSLLTSAGISGSSVSASNPGSLANSTGGGIASDTFLQTDSAISLIESSSARHCWGLILQETTQSAKRHASLADSLLNGVAEQLKGLGFRRDECRKKHLAYAQRLRLEREKMEAELEKTRSRYFEACDLVDNSKLKNERGSDEKSKEKFKRVWHQEILDMNNAKNLYLLSIKSENAAKSKYYSKDIPELLDNMRELGQLNTLAVKQIWQQYTTMRLETTDSHLTDLNASQMAISAIDHVADSRSFDATRSNKIVAPADFSFIPCSFWVDLDEMITDEFSVIFMRNKLTKIRTQLAETEHDISVQTKGIVGMNNLLNVYTSQPQQGEPDDVRENILDTKRGLVVLQTLKCKLETQIQNIVETVGGGFYLLLLRE</sequence>
<dbReference type="Proteomes" id="UP001648503">
    <property type="component" value="Unassembled WGS sequence"/>
</dbReference>
<keyword evidence="5" id="KW-1185">Reference proteome</keyword>
<dbReference type="InterPro" id="IPR001060">
    <property type="entry name" value="FCH_dom"/>
</dbReference>
<dbReference type="Pfam" id="PF25610">
    <property type="entry name" value="HR1_TOCA"/>
    <property type="match status" value="1"/>
</dbReference>
<dbReference type="PANTHER" id="PTHR15735:SF21">
    <property type="entry name" value="PROTEIN NERVOUS WRECK"/>
    <property type="match status" value="1"/>
</dbReference>
<protein>
    <recommendedName>
        <fullName evidence="3">F-BAR domain-containing protein</fullName>
    </recommendedName>
</protein>
<gene>
    <name evidence="4" type="ORF">BASA50_002805</name>
</gene>
<feature type="coiled-coil region" evidence="2">
    <location>
        <begin position="157"/>
        <end position="184"/>
    </location>
</feature>
<evidence type="ECO:0000256" key="2">
    <source>
        <dbReference type="SAM" id="Coils"/>
    </source>
</evidence>
<dbReference type="EMBL" id="JAFCIX010000060">
    <property type="protein sequence ID" value="KAH6599780.1"/>
    <property type="molecule type" value="Genomic_DNA"/>
</dbReference>
<dbReference type="Gene3D" id="1.20.1270.60">
    <property type="entry name" value="Arfaptin homology (AH) domain/BAR domain"/>
    <property type="match status" value="1"/>
</dbReference>
<dbReference type="InterPro" id="IPR027267">
    <property type="entry name" value="AH/BAR_dom_sf"/>
</dbReference>
<proteinExistence type="predicted"/>
<dbReference type="Gene3D" id="6.10.140.470">
    <property type="match status" value="1"/>
</dbReference>
<comment type="caution">
    <text evidence="4">The sequence shown here is derived from an EMBL/GenBank/DDBJ whole genome shotgun (WGS) entry which is preliminary data.</text>
</comment>
<dbReference type="InterPro" id="IPR031160">
    <property type="entry name" value="F_BAR_dom"/>
</dbReference>
<name>A0ABQ8FKT4_9FUNG</name>